<organism evidence="3">
    <name type="scientific">marine metagenome</name>
    <dbReference type="NCBI Taxonomy" id="408172"/>
    <lineage>
        <taxon>unclassified sequences</taxon>
        <taxon>metagenomes</taxon>
        <taxon>ecological metagenomes</taxon>
    </lineage>
</organism>
<evidence type="ECO:0000259" key="2">
    <source>
        <dbReference type="PROSITE" id="PS51733"/>
    </source>
</evidence>
<dbReference type="CDD" id="cd16442">
    <property type="entry name" value="BPL"/>
    <property type="match status" value="1"/>
</dbReference>
<dbReference type="Gene3D" id="3.30.930.10">
    <property type="entry name" value="Bira Bifunctional Protein, Domain 2"/>
    <property type="match status" value="1"/>
</dbReference>
<reference evidence="3" key="1">
    <citation type="submission" date="2018-05" db="EMBL/GenBank/DDBJ databases">
        <authorList>
            <person name="Lanie J.A."/>
            <person name="Ng W.-L."/>
            <person name="Kazmierczak K.M."/>
            <person name="Andrzejewski T.M."/>
            <person name="Davidsen T.M."/>
            <person name="Wayne K.J."/>
            <person name="Tettelin H."/>
            <person name="Glass J.I."/>
            <person name="Rusch D."/>
            <person name="Podicherti R."/>
            <person name="Tsui H.-C.T."/>
            <person name="Winkler M.E."/>
        </authorList>
    </citation>
    <scope>NUCLEOTIDE SEQUENCE</scope>
</reference>
<name>A0A382J113_9ZZZZ</name>
<protein>
    <recommendedName>
        <fullName evidence="2">BPL/LPL catalytic domain-containing protein</fullName>
    </recommendedName>
</protein>
<dbReference type="PANTHER" id="PTHR12835:SF5">
    <property type="entry name" value="BIOTIN--PROTEIN LIGASE"/>
    <property type="match status" value="1"/>
</dbReference>
<dbReference type="AlphaFoldDB" id="A0A382J113"/>
<evidence type="ECO:0000256" key="1">
    <source>
        <dbReference type="ARBA" id="ARBA00022598"/>
    </source>
</evidence>
<evidence type="ECO:0000313" key="3">
    <source>
        <dbReference type="EMBL" id="SVC05498.1"/>
    </source>
</evidence>
<gene>
    <name evidence="3" type="ORF">METZ01_LOCUS258352</name>
</gene>
<dbReference type="InterPro" id="IPR004408">
    <property type="entry name" value="Biotin_CoA_COase_ligase"/>
</dbReference>
<feature type="domain" description="BPL/LPL catalytic" evidence="2">
    <location>
        <begin position="1"/>
        <end position="124"/>
    </location>
</feature>
<feature type="non-terminal residue" evidence="3">
    <location>
        <position position="1"/>
    </location>
</feature>
<dbReference type="InterPro" id="IPR045864">
    <property type="entry name" value="aa-tRNA-synth_II/BPL/LPL"/>
</dbReference>
<dbReference type="PROSITE" id="PS51733">
    <property type="entry name" value="BPL_LPL_CATALYTIC"/>
    <property type="match status" value="1"/>
</dbReference>
<dbReference type="GO" id="GO:0005737">
    <property type="term" value="C:cytoplasm"/>
    <property type="evidence" value="ECO:0007669"/>
    <property type="project" value="TreeGrafter"/>
</dbReference>
<proteinExistence type="predicted"/>
<accession>A0A382J113</accession>
<dbReference type="EMBL" id="UINC01070955">
    <property type="protein sequence ID" value="SVC05498.1"/>
    <property type="molecule type" value="Genomic_DNA"/>
</dbReference>
<dbReference type="GO" id="GO:0004077">
    <property type="term" value="F:biotin--[biotin carboxyl-carrier protein] ligase activity"/>
    <property type="evidence" value="ECO:0007669"/>
    <property type="project" value="InterPro"/>
</dbReference>
<dbReference type="PANTHER" id="PTHR12835">
    <property type="entry name" value="BIOTIN PROTEIN LIGASE"/>
    <property type="match status" value="1"/>
</dbReference>
<dbReference type="InterPro" id="IPR004143">
    <property type="entry name" value="BPL_LPL_catalytic"/>
</dbReference>
<keyword evidence="1" id="KW-0436">Ligase</keyword>
<dbReference type="Pfam" id="PF03099">
    <property type="entry name" value="BPL_LplA_LipB"/>
    <property type="match status" value="1"/>
</dbReference>
<feature type="non-terminal residue" evidence="3">
    <location>
        <position position="124"/>
    </location>
</feature>
<dbReference type="SUPFAM" id="SSF55681">
    <property type="entry name" value="Class II aaRS and biotin synthetases"/>
    <property type="match status" value="1"/>
</dbReference>
<sequence length="124" mass="14084">MDEAKEYLEKFHSNVVILADEQKNGKGRRGNIWISPPGNIYCSIALNNTIPINEYYLFSMLTAVSVKFTLENFGANEIKFKWPNDIFFKNNKFGGMILETHNSKKNDKYVIIGIGINFASSPSI</sequence>
<dbReference type="NCBIfam" id="TIGR00121">
    <property type="entry name" value="birA_ligase"/>
    <property type="match status" value="1"/>
</dbReference>